<comment type="caution">
    <text evidence="2">The sequence shown here is derived from an EMBL/GenBank/DDBJ whole genome shotgun (WGS) entry which is preliminary data.</text>
</comment>
<keyword evidence="1" id="KW-0472">Membrane</keyword>
<dbReference type="RefSeq" id="WP_053223858.1">
    <property type="nucleotide sequence ID" value="NZ_JSVA01000010.1"/>
</dbReference>
<evidence type="ECO:0000313" key="2">
    <source>
        <dbReference type="EMBL" id="KOF02902.1"/>
    </source>
</evidence>
<evidence type="ECO:0000313" key="3">
    <source>
        <dbReference type="Proteomes" id="UP000036908"/>
    </source>
</evidence>
<accession>A0A0L8AKZ5</accession>
<dbReference type="EMBL" id="JSVA01000010">
    <property type="protein sequence ID" value="KOF02902.1"/>
    <property type="molecule type" value="Genomic_DNA"/>
</dbReference>
<dbReference type="OrthoDB" id="1493032at2"/>
<keyword evidence="3" id="KW-1185">Reference proteome</keyword>
<organism evidence="2 3">
    <name type="scientific">Roseivirga seohaensis subsp. aquiponti</name>
    <dbReference type="NCBI Taxonomy" id="1566026"/>
    <lineage>
        <taxon>Bacteria</taxon>
        <taxon>Pseudomonadati</taxon>
        <taxon>Bacteroidota</taxon>
        <taxon>Cytophagia</taxon>
        <taxon>Cytophagales</taxon>
        <taxon>Roseivirgaceae</taxon>
        <taxon>Roseivirga</taxon>
    </lineage>
</organism>
<name>A0A0L8AKZ5_9BACT</name>
<keyword evidence="1" id="KW-0812">Transmembrane</keyword>
<keyword evidence="1" id="KW-1133">Transmembrane helix</keyword>
<dbReference type="Proteomes" id="UP000036908">
    <property type="component" value="Unassembled WGS sequence"/>
</dbReference>
<dbReference type="InterPro" id="IPR057695">
    <property type="entry name" value="DUF7935"/>
</dbReference>
<evidence type="ECO:0000256" key="1">
    <source>
        <dbReference type="SAM" id="Phobius"/>
    </source>
</evidence>
<feature type="transmembrane region" description="Helical" evidence="1">
    <location>
        <begin position="6"/>
        <end position="25"/>
    </location>
</feature>
<proteinExistence type="predicted"/>
<sequence>MEYLTDLIQILIPAGLVLYAVYLVVRNFLQKQFDAQLIGLKMKTTDTVLPIRLQAYERTCLLLERISPNNMLLRLSNPSINAFEFQHLLLNEIGEELNHNLSQQVYMSDEAWQRVRDTVNIIIAVIQDASQEMKAENNAIDLSQTIFDKMMKLESDPIGDTLSFVKNEIRQVF</sequence>
<reference evidence="3" key="1">
    <citation type="submission" date="2014-11" db="EMBL/GenBank/DDBJ databases">
        <title>Genome sequencing of Roseivirga sp. D-25.</title>
        <authorList>
            <person name="Selvaratnam C."/>
            <person name="Thevarajoo S."/>
            <person name="Goh K.M."/>
            <person name="Eee R."/>
            <person name="Chan K.-G."/>
            <person name="Chong C.S."/>
        </authorList>
    </citation>
    <scope>NUCLEOTIDE SEQUENCE [LARGE SCALE GENOMIC DNA]</scope>
    <source>
        <strain evidence="3">D-25</strain>
    </source>
</reference>
<dbReference type="Pfam" id="PF25589">
    <property type="entry name" value="DUF7935"/>
    <property type="match status" value="1"/>
</dbReference>
<dbReference type="AlphaFoldDB" id="A0A0L8AKZ5"/>
<protein>
    <submittedName>
        <fullName evidence="2">Uncharacterized protein</fullName>
    </submittedName>
</protein>
<gene>
    <name evidence="2" type="ORF">OB69_11185</name>
</gene>
<dbReference type="PATRIC" id="fig|1566026.4.peg.523"/>